<keyword evidence="4" id="KW-1185">Reference proteome</keyword>
<dbReference type="SUPFAM" id="SSF57997">
    <property type="entry name" value="Tropomyosin"/>
    <property type="match status" value="1"/>
</dbReference>
<keyword evidence="2" id="KW-0472">Membrane</keyword>
<feature type="region of interest" description="Disordered" evidence="1">
    <location>
        <begin position="108"/>
        <end position="134"/>
    </location>
</feature>
<keyword evidence="2" id="KW-0812">Transmembrane</keyword>
<evidence type="ECO:0000313" key="4">
    <source>
        <dbReference type="Proteomes" id="UP001519460"/>
    </source>
</evidence>
<name>A0ABD0L8M8_9CAEN</name>
<proteinExistence type="predicted"/>
<reference evidence="3 4" key="1">
    <citation type="journal article" date="2023" name="Sci. Data">
        <title>Genome assembly of the Korean intertidal mud-creeper Batillaria attramentaria.</title>
        <authorList>
            <person name="Patra A.K."/>
            <person name="Ho P.T."/>
            <person name="Jun S."/>
            <person name="Lee S.J."/>
            <person name="Kim Y."/>
            <person name="Won Y.J."/>
        </authorList>
    </citation>
    <scope>NUCLEOTIDE SEQUENCE [LARGE SCALE GENOMIC DNA]</scope>
    <source>
        <strain evidence="3">Wonlab-2016</strain>
    </source>
</reference>
<keyword evidence="2" id="KW-1133">Transmembrane helix</keyword>
<evidence type="ECO:0000256" key="1">
    <source>
        <dbReference type="SAM" id="MobiDB-lite"/>
    </source>
</evidence>
<comment type="caution">
    <text evidence="3">The sequence shown here is derived from an EMBL/GenBank/DDBJ whole genome shotgun (WGS) entry which is preliminary data.</text>
</comment>
<dbReference type="AlphaFoldDB" id="A0ABD0L8M8"/>
<sequence length="134" mass="15241">MFRRAHVTVKHRVRVLTLHNRTLNVFSLAVALVITAMLQQAGDVEPNPGPGDAVDEKLERLYNGIEQRFDGVERKVTGMSTAISNLSARFEDIENRLGVLERESSTAYTKRETMEEKFRKETGPDGEIHERTRC</sequence>
<organism evidence="3 4">
    <name type="scientific">Batillaria attramentaria</name>
    <dbReference type="NCBI Taxonomy" id="370345"/>
    <lineage>
        <taxon>Eukaryota</taxon>
        <taxon>Metazoa</taxon>
        <taxon>Spiralia</taxon>
        <taxon>Lophotrochozoa</taxon>
        <taxon>Mollusca</taxon>
        <taxon>Gastropoda</taxon>
        <taxon>Caenogastropoda</taxon>
        <taxon>Sorbeoconcha</taxon>
        <taxon>Cerithioidea</taxon>
        <taxon>Batillariidae</taxon>
        <taxon>Batillaria</taxon>
    </lineage>
</organism>
<dbReference type="EMBL" id="JACVVK020000075">
    <property type="protein sequence ID" value="KAK7495459.1"/>
    <property type="molecule type" value="Genomic_DNA"/>
</dbReference>
<evidence type="ECO:0000256" key="2">
    <source>
        <dbReference type="SAM" id="Phobius"/>
    </source>
</evidence>
<accession>A0ABD0L8M8</accession>
<feature type="transmembrane region" description="Helical" evidence="2">
    <location>
        <begin position="21"/>
        <end position="38"/>
    </location>
</feature>
<protein>
    <submittedName>
        <fullName evidence="3">Uncharacterized protein</fullName>
    </submittedName>
</protein>
<evidence type="ECO:0000313" key="3">
    <source>
        <dbReference type="EMBL" id="KAK7495459.1"/>
    </source>
</evidence>
<dbReference type="Gene3D" id="3.90.20.10">
    <property type="match status" value="1"/>
</dbReference>
<dbReference type="Proteomes" id="UP001519460">
    <property type="component" value="Unassembled WGS sequence"/>
</dbReference>
<gene>
    <name evidence="3" type="ORF">BaRGS_00013398</name>
</gene>